<feature type="non-terminal residue" evidence="1">
    <location>
        <position position="1"/>
    </location>
</feature>
<dbReference type="Proteomes" id="UP000237105">
    <property type="component" value="Unassembled WGS sequence"/>
</dbReference>
<comment type="caution">
    <text evidence="1">The sequence shown here is derived from an EMBL/GenBank/DDBJ whole genome shotgun (WGS) entry which is preliminary data.</text>
</comment>
<accession>A0A2P5B3V0</accession>
<dbReference type="AlphaFoldDB" id="A0A2P5B3V0"/>
<dbReference type="EMBL" id="JXTB01000371">
    <property type="protein sequence ID" value="PON43441.1"/>
    <property type="molecule type" value="Genomic_DNA"/>
</dbReference>
<name>A0A2P5B3V0_PARAD</name>
<evidence type="ECO:0000313" key="2">
    <source>
        <dbReference type="Proteomes" id="UP000237105"/>
    </source>
</evidence>
<evidence type="ECO:0000313" key="1">
    <source>
        <dbReference type="EMBL" id="PON43441.1"/>
    </source>
</evidence>
<sequence>RICRKISFHRSFSIANLSELDENNEERLEDTTIDIKKTPSTLPQPHIVESFKAGYPKALLEAW</sequence>
<reference evidence="2" key="1">
    <citation type="submission" date="2016-06" db="EMBL/GenBank/DDBJ databases">
        <title>Parallel loss of symbiosis genes in relatives of nitrogen-fixing non-legume Parasponia.</title>
        <authorList>
            <person name="Van Velzen R."/>
            <person name="Holmer R."/>
            <person name="Bu F."/>
            <person name="Rutten L."/>
            <person name="Van Zeijl A."/>
            <person name="Liu W."/>
            <person name="Santuari L."/>
            <person name="Cao Q."/>
            <person name="Sharma T."/>
            <person name="Shen D."/>
            <person name="Roswanjaya Y."/>
            <person name="Wardhani T."/>
            <person name="Kalhor M.S."/>
            <person name="Jansen J."/>
            <person name="Van den Hoogen J."/>
            <person name="Gungor B."/>
            <person name="Hartog M."/>
            <person name="Hontelez J."/>
            <person name="Verver J."/>
            <person name="Yang W.-C."/>
            <person name="Schijlen E."/>
            <person name="Repin R."/>
            <person name="Schilthuizen M."/>
            <person name="Schranz E."/>
            <person name="Heidstra R."/>
            <person name="Miyata K."/>
            <person name="Fedorova E."/>
            <person name="Kohlen W."/>
            <person name="Bisseling T."/>
            <person name="Smit S."/>
            <person name="Geurts R."/>
        </authorList>
    </citation>
    <scope>NUCLEOTIDE SEQUENCE [LARGE SCALE GENOMIC DNA]</scope>
    <source>
        <strain evidence="2">cv. WU1-14</strain>
    </source>
</reference>
<proteinExistence type="predicted"/>
<gene>
    <name evidence="1" type="ORF">PanWU01x14_273800</name>
</gene>
<organism evidence="1 2">
    <name type="scientific">Parasponia andersonii</name>
    <name type="common">Sponia andersonii</name>
    <dbReference type="NCBI Taxonomy" id="3476"/>
    <lineage>
        <taxon>Eukaryota</taxon>
        <taxon>Viridiplantae</taxon>
        <taxon>Streptophyta</taxon>
        <taxon>Embryophyta</taxon>
        <taxon>Tracheophyta</taxon>
        <taxon>Spermatophyta</taxon>
        <taxon>Magnoliopsida</taxon>
        <taxon>eudicotyledons</taxon>
        <taxon>Gunneridae</taxon>
        <taxon>Pentapetalae</taxon>
        <taxon>rosids</taxon>
        <taxon>fabids</taxon>
        <taxon>Rosales</taxon>
        <taxon>Cannabaceae</taxon>
        <taxon>Parasponia</taxon>
    </lineage>
</organism>
<keyword evidence="2" id="KW-1185">Reference proteome</keyword>
<protein>
    <submittedName>
        <fullName evidence="1">Uncharacterized protein</fullName>
    </submittedName>
</protein>